<reference evidence="2" key="1">
    <citation type="submission" date="2018-05" db="EMBL/GenBank/DDBJ databases">
        <authorList>
            <person name="Lanie J.A."/>
            <person name="Ng W.-L."/>
            <person name="Kazmierczak K.M."/>
            <person name="Andrzejewski T.M."/>
            <person name="Davidsen T.M."/>
            <person name="Wayne K.J."/>
            <person name="Tettelin H."/>
            <person name="Glass J.I."/>
            <person name="Rusch D."/>
            <person name="Podicherti R."/>
            <person name="Tsui H.-C.T."/>
            <person name="Winkler M.E."/>
        </authorList>
    </citation>
    <scope>NUCLEOTIDE SEQUENCE</scope>
</reference>
<evidence type="ECO:0000259" key="1">
    <source>
        <dbReference type="Pfam" id="PF01551"/>
    </source>
</evidence>
<dbReference type="PANTHER" id="PTHR21666">
    <property type="entry name" value="PEPTIDASE-RELATED"/>
    <property type="match status" value="1"/>
</dbReference>
<sequence>MKFFRLKLLLLLIFTFPCAINSQIEYPKDYFSKPIEIPLVLGGNFGESRSNHFHSGLDIKTQNKEGLKIINSADGYISRIKIAHGGFGKALYVDHPNDFTTVYAHLKKFNKEIEDYIKKIQYKRQSYEIDIYLNKNDFSINKNQVIAFSGNTGSSSGPHLHYEIRKSSNQKPLNPILFGMHIEDSRRPEIKSVYAYNNVDVNNYNSIDPIKLSFRKINDSIFKTTEINLKGNSGFGINVYDKQDSANNKNGVYNISTYYNDELVNSINYNGFLFEESILINTLIDFKHYMNNKERVIKIWFFIIIISYL</sequence>
<dbReference type="InterPro" id="IPR011055">
    <property type="entry name" value="Dup_hybrid_motif"/>
</dbReference>
<dbReference type="AlphaFoldDB" id="A0A381YTE5"/>
<accession>A0A381YTE5</accession>
<dbReference type="CDD" id="cd12797">
    <property type="entry name" value="M23_peptidase"/>
    <property type="match status" value="1"/>
</dbReference>
<protein>
    <recommendedName>
        <fullName evidence="1">M23ase beta-sheet core domain-containing protein</fullName>
    </recommendedName>
</protein>
<dbReference type="PANTHER" id="PTHR21666:SF270">
    <property type="entry name" value="MUREIN HYDROLASE ACTIVATOR ENVC"/>
    <property type="match status" value="1"/>
</dbReference>
<dbReference type="SUPFAM" id="SSF51261">
    <property type="entry name" value="Duplicated hybrid motif"/>
    <property type="match status" value="2"/>
</dbReference>
<organism evidence="2">
    <name type="scientific">marine metagenome</name>
    <dbReference type="NCBI Taxonomy" id="408172"/>
    <lineage>
        <taxon>unclassified sequences</taxon>
        <taxon>metagenomes</taxon>
        <taxon>ecological metagenomes</taxon>
    </lineage>
</organism>
<feature type="domain" description="M23ase beta-sheet core" evidence="1">
    <location>
        <begin position="139"/>
        <end position="175"/>
    </location>
</feature>
<evidence type="ECO:0000313" key="2">
    <source>
        <dbReference type="EMBL" id="SVA80224.1"/>
    </source>
</evidence>
<dbReference type="InterPro" id="IPR050570">
    <property type="entry name" value="Cell_wall_metabolism_enzyme"/>
</dbReference>
<dbReference type="InterPro" id="IPR016047">
    <property type="entry name" value="M23ase_b-sheet_dom"/>
</dbReference>
<dbReference type="Pfam" id="PF01551">
    <property type="entry name" value="Peptidase_M23"/>
    <property type="match status" value="2"/>
</dbReference>
<proteinExistence type="predicted"/>
<feature type="domain" description="M23ase beta-sheet core" evidence="1">
    <location>
        <begin position="53"/>
        <end position="119"/>
    </location>
</feature>
<dbReference type="GO" id="GO:0004222">
    <property type="term" value="F:metalloendopeptidase activity"/>
    <property type="evidence" value="ECO:0007669"/>
    <property type="project" value="TreeGrafter"/>
</dbReference>
<dbReference type="EMBL" id="UINC01019001">
    <property type="protein sequence ID" value="SVA80224.1"/>
    <property type="molecule type" value="Genomic_DNA"/>
</dbReference>
<gene>
    <name evidence="2" type="ORF">METZ01_LOCUS133078</name>
</gene>
<feature type="non-terminal residue" evidence="2">
    <location>
        <position position="309"/>
    </location>
</feature>
<dbReference type="Gene3D" id="2.70.70.10">
    <property type="entry name" value="Glucose Permease (Domain IIA)"/>
    <property type="match status" value="1"/>
</dbReference>
<name>A0A381YTE5_9ZZZZ</name>